<feature type="transmembrane region" description="Helical" evidence="1">
    <location>
        <begin position="6"/>
        <end position="27"/>
    </location>
</feature>
<protein>
    <submittedName>
        <fullName evidence="2">Uncharacterized protein</fullName>
    </submittedName>
</protein>
<dbReference type="AlphaFoldDB" id="A0A0A9HEC8"/>
<keyword evidence="1" id="KW-0472">Membrane</keyword>
<feature type="transmembrane region" description="Helical" evidence="1">
    <location>
        <begin position="54"/>
        <end position="74"/>
    </location>
</feature>
<accession>A0A0A9HEC8</accession>
<dbReference type="EMBL" id="GBRH01162361">
    <property type="protein sequence ID" value="JAE35535.1"/>
    <property type="molecule type" value="Transcribed_RNA"/>
</dbReference>
<proteinExistence type="predicted"/>
<keyword evidence="1" id="KW-0812">Transmembrane</keyword>
<name>A0A0A9HEC8_ARUDO</name>
<keyword evidence="1" id="KW-1133">Transmembrane helix</keyword>
<sequence>MLATYAFLGFVPVFYFHGILDTICLGIEKYSLEMRCMRACLAHSQTLLHKLRRFGFLSLLFGCGVSHLSALPLIP</sequence>
<evidence type="ECO:0000313" key="2">
    <source>
        <dbReference type="EMBL" id="JAE35535.1"/>
    </source>
</evidence>
<reference evidence="2" key="2">
    <citation type="journal article" date="2015" name="Data Brief">
        <title>Shoot transcriptome of the giant reed, Arundo donax.</title>
        <authorList>
            <person name="Barrero R.A."/>
            <person name="Guerrero F.D."/>
            <person name="Moolhuijzen P."/>
            <person name="Goolsby J.A."/>
            <person name="Tidwell J."/>
            <person name="Bellgard S.E."/>
            <person name="Bellgard M.I."/>
        </authorList>
    </citation>
    <scope>NUCLEOTIDE SEQUENCE</scope>
    <source>
        <tissue evidence="2">Shoot tissue taken approximately 20 cm above the soil surface</tissue>
    </source>
</reference>
<reference evidence="2" key="1">
    <citation type="submission" date="2014-09" db="EMBL/GenBank/DDBJ databases">
        <authorList>
            <person name="Magalhaes I.L.F."/>
            <person name="Oliveira U."/>
            <person name="Santos F.R."/>
            <person name="Vidigal T.H.D.A."/>
            <person name="Brescovit A.D."/>
            <person name="Santos A.J."/>
        </authorList>
    </citation>
    <scope>NUCLEOTIDE SEQUENCE</scope>
    <source>
        <tissue evidence="2">Shoot tissue taken approximately 20 cm above the soil surface</tissue>
    </source>
</reference>
<evidence type="ECO:0000256" key="1">
    <source>
        <dbReference type="SAM" id="Phobius"/>
    </source>
</evidence>
<organism evidence="2">
    <name type="scientific">Arundo donax</name>
    <name type="common">Giant reed</name>
    <name type="synonym">Donax arundinaceus</name>
    <dbReference type="NCBI Taxonomy" id="35708"/>
    <lineage>
        <taxon>Eukaryota</taxon>
        <taxon>Viridiplantae</taxon>
        <taxon>Streptophyta</taxon>
        <taxon>Embryophyta</taxon>
        <taxon>Tracheophyta</taxon>
        <taxon>Spermatophyta</taxon>
        <taxon>Magnoliopsida</taxon>
        <taxon>Liliopsida</taxon>
        <taxon>Poales</taxon>
        <taxon>Poaceae</taxon>
        <taxon>PACMAD clade</taxon>
        <taxon>Arundinoideae</taxon>
        <taxon>Arundineae</taxon>
        <taxon>Arundo</taxon>
    </lineage>
</organism>